<evidence type="ECO:0000313" key="1">
    <source>
        <dbReference type="EMBL" id="CAE0300434.1"/>
    </source>
</evidence>
<dbReference type="EMBL" id="HBIC01057195">
    <property type="protein sequence ID" value="CAE0300434.1"/>
    <property type="molecule type" value="Transcribed_RNA"/>
</dbReference>
<gene>
    <name evidence="1" type="ORF">SELO1098_LOCUS29290</name>
</gene>
<proteinExistence type="predicted"/>
<dbReference type="AlphaFoldDB" id="A0A7S3HP27"/>
<name>A0A7S3HP27_9STRA</name>
<sequence>MYEKGLARISSGDPSMQVFEDFFTRLAPDVLAVRNQNPDRHLVVSFSVYLREIRDMVRRLFGEELHFIVLNPSIEKVARRRVQHWQDTAKERGLTMFQFLTTWGVPEGTPVQPDEEVIANLLAYATNGAKGFEAAQSDEPNTLSIDDCTIEEAHAQARQYLGVA</sequence>
<organism evidence="1">
    <name type="scientific">Spumella elongata</name>
    <dbReference type="NCBI Taxonomy" id="89044"/>
    <lineage>
        <taxon>Eukaryota</taxon>
        <taxon>Sar</taxon>
        <taxon>Stramenopiles</taxon>
        <taxon>Ochrophyta</taxon>
        <taxon>Chrysophyceae</taxon>
        <taxon>Chromulinales</taxon>
        <taxon>Chromulinaceae</taxon>
        <taxon>Spumella</taxon>
    </lineage>
</organism>
<protein>
    <submittedName>
        <fullName evidence="1">Uncharacterized protein</fullName>
    </submittedName>
</protein>
<accession>A0A7S3HP27</accession>
<reference evidence="1" key="1">
    <citation type="submission" date="2021-01" db="EMBL/GenBank/DDBJ databases">
        <authorList>
            <person name="Corre E."/>
            <person name="Pelletier E."/>
            <person name="Niang G."/>
            <person name="Scheremetjew M."/>
            <person name="Finn R."/>
            <person name="Kale V."/>
            <person name="Holt S."/>
            <person name="Cochrane G."/>
            <person name="Meng A."/>
            <person name="Brown T."/>
            <person name="Cohen L."/>
        </authorList>
    </citation>
    <scope>NUCLEOTIDE SEQUENCE</scope>
    <source>
        <strain evidence="1">CCAP 955/1</strain>
    </source>
</reference>